<dbReference type="InterPro" id="IPR035906">
    <property type="entry name" value="MetI-like_sf"/>
</dbReference>
<dbReference type="Proteomes" id="UP001595859">
    <property type="component" value="Unassembled WGS sequence"/>
</dbReference>
<organism evidence="9 10">
    <name type="scientific">Actinophytocola glycyrrhizae</name>
    <dbReference type="NCBI Taxonomy" id="2044873"/>
    <lineage>
        <taxon>Bacteria</taxon>
        <taxon>Bacillati</taxon>
        <taxon>Actinomycetota</taxon>
        <taxon>Actinomycetes</taxon>
        <taxon>Pseudonocardiales</taxon>
        <taxon>Pseudonocardiaceae</taxon>
    </lineage>
</organism>
<evidence type="ECO:0000313" key="9">
    <source>
        <dbReference type="EMBL" id="MFC4853188.1"/>
    </source>
</evidence>
<dbReference type="PROSITE" id="PS50928">
    <property type="entry name" value="ABC_TM1"/>
    <property type="match status" value="1"/>
</dbReference>
<evidence type="ECO:0000259" key="8">
    <source>
        <dbReference type="PROSITE" id="PS50928"/>
    </source>
</evidence>
<sequence>MGKFLVHRMAHALLVILVTTFGALVAVTELGDPFRMIGPRVQTPEARAMLNETFGLDEPLFVRYLVYVGNLFSGDLGIDFERRRPVFDLLATAAPNTFRLAATALLIQFVVGVTLGIVAARRRHSFADLVITFAAVTITSLPLFVLGVWLRDAFSGRSVLGWTAFPLIPRSLGIETTWLQELILPALALGVGALAFTVLLARGSMIEVMDADYIRTARAKGLTERKVVFKHAARNALIPVAELSAVQLGALMGGTIMVEAIFQYPGLGYLFVRSMGENNHPVMLAVTVYSVALFVVVLMLADILTAWLDPRIRILD</sequence>
<dbReference type="PANTHER" id="PTHR43163:SF7">
    <property type="entry name" value="DIPEPTIDE-TRANSPORT INTEGRAL MEMBRANE PROTEIN ABC TRANSPORTER DPPB-RELATED"/>
    <property type="match status" value="1"/>
</dbReference>
<evidence type="ECO:0000256" key="4">
    <source>
        <dbReference type="ARBA" id="ARBA00022692"/>
    </source>
</evidence>
<evidence type="ECO:0000256" key="3">
    <source>
        <dbReference type="ARBA" id="ARBA00022475"/>
    </source>
</evidence>
<proteinExistence type="inferred from homology"/>
<dbReference type="Pfam" id="PF00528">
    <property type="entry name" value="BPD_transp_1"/>
    <property type="match status" value="1"/>
</dbReference>
<comment type="subcellular location">
    <subcellularLocation>
        <location evidence="1 7">Cell membrane</location>
        <topology evidence="1 7">Multi-pass membrane protein</topology>
    </subcellularLocation>
</comment>
<evidence type="ECO:0000313" key="10">
    <source>
        <dbReference type="Proteomes" id="UP001595859"/>
    </source>
</evidence>
<dbReference type="Pfam" id="PF19300">
    <property type="entry name" value="BPD_transp_1_N"/>
    <property type="match status" value="1"/>
</dbReference>
<name>A0ABV9RX83_9PSEU</name>
<dbReference type="InterPro" id="IPR000515">
    <property type="entry name" value="MetI-like"/>
</dbReference>
<feature type="domain" description="ABC transmembrane type-1" evidence="8">
    <location>
        <begin position="94"/>
        <end position="304"/>
    </location>
</feature>
<keyword evidence="5 7" id="KW-1133">Transmembrane helix</keyword>
<dbReference type="RefSeq" id="WP_378055164.1">
    <property type="nucleotide sequence ID" value="NZ_JBHSIS010000003.1"/>
</dbReference>
<evidence type="ECO:0000256" key="1">
    <source>
        <dbReference type="ARBA" id="ARBA00004651"/>
    </source>
</evidence>
<dbReference type="InterPro" id="IPR045621">
    <property type="entry name" value="BPD_transp_1_N"/>
</dbReference>
<feature type="transmembrane region" description="Helical" evidence="7">
    <location>
        <begin position="126"/>
        <end position="150"/>
    </location>
</feature>
<feature type="transmembrane region" description="Helical" evidence="7">
    <location>
        <begin position="282"/>
        <end position="308"/>
    </location>
</feature>
<protein>
    <submittedName>
        <fullName evidence="9">ABC transporter permease</fullName>
    </submittedName>
</protein>
<keyword evidence="2 7" id="KW-0813">Transport</keyword>
<keyword evidence="6 7" id="KW-0472">Membrane</keyword>
<keyword evidence="4 7" id="KW-0812">Transmembrane</keyword>
<evidence type="ECO:0000256" key="5">
    <source>
        <dbReference type="ARBA" id="ARBA00022989"/>
    </source>
</evidence>
<gene>
    <name evidence="9" type="ORF">ACFPCV_06715</name>
</gene>
<feature type="transmembrane region" description="Helical" evidence="7">
    <location>
        <begin position="98"/>
        <end position="119"/>
    </location>
</feature>
<evidence type="ECO:0000256" key="6">
    <source>
        <dbReference type="ARBA" id="ARBA00023136"/>
    </source>
</evidence>
<evidence type="ECO:0000256" key="2">
    <source>
        <dbReference type="ARBA" id="ARBA00022448"/>
    </source>
</evidence>
<evidence type="ECO:0000256" key="7">
    <source>
        <dbReference type="RuleBase" id="RU363032"/>
    </source>
</evidence>
<dbReference type="PANTHER" id="PTHR43163">
    <property type="entry name" value="DIPEPTIDE TRANSPORT SYSTEM PERMEASE PROTEIN DPPB-RELATED"/>
    <property type="match status" value="1"/>
</dbReference>
<dbReference type="SUPFAM" id="SSF161098">
    <property type="entry name" value="MetI-like"/>
    <property type="match status" value="1"/>
</dbReference>
<feature type="transmembrane region" description="Helical" evidence="7">
    <location>
        <begin position="182"/>
        <end position="201"/>
    </location>
</feature>
<keyword evidence="3" id="KW-1003">Cell membrane</keyword>
<feature type="transmembrane region" description="Helical" evidence="7">
    <location>
        <begin position="236"/>
        <end position="262"/>
    </location>
</feature>
<reference evidence="10" key="1">
    <citation type="journal article" date="2019" name="Int. J. Syst. Evol. Microbiol.">
        <title>The Global Catalogue of Microorganisms (GCM) 10K type strain sequencing project: providing services to taxonomists for standard genome sequencing and annotation.</title>
        <authorList>
            <consortium name="The Broad Institute Genomics Platform"/>
            <consortium name="The Broad Institute Genome Sequencing Center for Infectious Disease"/>
            <person name="Wu L."/>
            <person name="Ma J."/>
        </authorList>
    </citation>
    <scope>NUCLEOTIDE SEQUENCE [LARGE SCALE GENOMIC DNA]</scope>
    <source>
        <strain evidence="10">ZS-22-S1</strain>
    </source>
</reference>
<dbReference type="Gene3D" id="1.10.3720.10">
    <property type="entry name" value="MetI-like"/>
    <property type="match status" value="1"/>
</dbReference>
<comment type="similarity">
    <text evidence="7">Belongs to the binding-protein-dependent transport system permease family.</text>
</comment>
<accession>A0ABV9RX83</accession>
<dbReference type="CDD" id="cd06261">
    <property type="entry name" value="TM_PBP2"/>
    <property type="match status" value="1"/>
</dbReference>
<keyword evidence="10" id="KW-1185">Reference proteome</keyword>
<comment type="caution">
    <text evidence="9">The sequence shown here is derived from an EMBL/GenBank/DDBJ whole genome shotgun (WGS) entry which is preliminary data.</text>
</comment>
<dbReference type="EMBL" id="JBHSIS010000003">
    <property type="protein sequence ID" value="MFC4853188.1"/>
    <property type="molecule type" value="Genomic_DNA"/>
</dbReference>